<protein>
    <submittedName>
        <fullName evidence="2">Uncharacterized protein</fullName>
    </submittedName>
</protein>
<feature type="transmembrane region" description="Helical" evidence="1">
    <location>
        <begin position="287"/>
        <end position="309"/>
    </location>
</feature>
<feature type="transmembrane region" description="Helical" evidence="1">
    <location>
        <begin position="214"/>
        <end position="234"/>
    </location>
</feature>
<feature type="transmembrane region" description="Helical" evidence="1">
    <location>
        <begin position="58"/>
        <end position="82"/>
    </location>
</feature>
<sequence>MGCDPQQRQVELSDTFLFLLTRCDRRNYRGVWHLPVSLPTQELPGMLYTIDSGVFDSLWYFMICYFAQTAVSLLLYGSYYLLERGWQSSRVAGFYINLFLLSLHTLSRRKNAGTKFLIVASCIMAVLGTTQMALDVVVTSAAARLLQQMIHSQILTEQGLTMLPLFKSTLPLLATAQNATFGINKWVNPLRWFKSDIQFSLSLSTALWGSQNKAIILPALLMLSTLVAGILNSISSTAEMDVRITYGLGAATNLVLTATTAGRILWIRREASHVALDNTFRGRYNRAIGIILESGAVYFIAAISMVVFVSLNDKIFTIGFGIGFGIAQQLLPSGPSSRPEVLYITKEKTEEKDVECV</sequence>
<dbReference type="EMBL" id="JARIHO010000060">
    <property type="protein sequence ID" value="KAJ7315733.1"/>
    <property type="molecule type" value="Genomic_DNA"/>
</dbReference>
<evidence type="ECO:0000313" key="3">
    <source>
        <dbReference type="Proteomes" id="UP001218218"/>
    </source>
</evidence>
<evidence type="ECO:0000256" key="1">
    <source>
        <dbReference type="SAM" id="Phobius"/>
    </source>
</evidence>
<name>A0AAD6ZDA5_9AGAR</name>
<dbReference type="AlphaFoldDB" id="A0AAD6ZDA5"/>
<accession>A0AAD6ZDA5</accession>
<keyword evidence="1" id="KW-1133">Transmembrane helix</keyword>
<keyword evidence="3" id="KW-1185">Reference proteome</keyword>
<evidence type="ECO:0000313" key="2">
    <source>
        <dbReference type="EMBL" id="KAJ7315733.1"/>
    </source>
</evidence>
<organism evidence="2 3">
    <name type="scientific">Mycena albidolilacea</name>
    <dbReference type="NCBI Taxonomy" id="1033008"/>
    <lineage>
        <taxon>Eukaryota</taxon>
        <taxon>Fungi</taxon>
        <taxon>Dikarya</taxon>
        <taxon>Basidiomycota</taxon>
        <taxon>Agaricomycotina</taxon>
        <taxon>Agaricomycetes</taxon>
        <taxon>Agaricomycetidae</taxon>
        <taxon>Agaricales</taxon>
        <taxon>Marasmiineae</taxon>
        <taxon>Mycenaceae</taxon>
        <taxon>Mycena</taxon>
    </lineage>
</organism>
<proteinExistence type="predicted"/>
<feature type="transmembrane region" description="Helical" evidence="1">
    <location>
        <begin position="118"/>
        <end position="143"/>
    </location>
</feature>
<reference evidence="2" key="1">
    <citation type="submission" date="2023-03" db="EMBL/GenBank/DDBJ databases">
        <title>Massive genome expansion in bonnet fungi (Mycena s.s.) driven by repeated elements and novel gene families across ecological guilds.</title>
        <authorList>
            <consortium name="Lawrence Berkeley National Laboratory"/>
            <person name="Harder C.B."/>
            <person name="Miyauchi S."/>
            <person name="Viragh M."/>
            <person name="Kuo A."/>
            <person name="Thoen E."/>
            <person name="Andreopoulos B."/>
            <person name="Lu D."/>
            <person name="Skrede I."/>
            <person name="Drula E."/>
            <person name="Henrissat B."/>
            <person name="Morin E."/>
            <person name="Kohler A."/>
            <person name="Barry K."/>
            <person name="LaButti K."/>
            <person name="Morin E."/>
            <person name="Salamov A."/>
            <person name="Lipzen A."/>
            <person name="Mereny Z."/>
            <person name="Hegedus B."/>
            <person name="Baldrian P."/>
            <person name="Stursova M."/>
            <person name="Weitz H."/>
            <person name="Taylor A."/>
            <person name="Grigoriev I.V."/>
            <person name="Nagy L.G."/>
            <person name="Martin F."/>
            <person name="Kauserud H."/>
        </authorList>
    </citation>
    <scope>NUCLEOTIDE SEQUENCE</scope>
    <source>
        <strain evidence="2">CBHHK002</strain>
    </source>
</reference>
<gene>
    <name evidence="2" type="ORF">DFH08DRAFT_820308</name>
</gene>
<keyword evidence="1" id="KW-0812">Transmembrane</keyword>
<dbReference type="Proteomes" id="UP001218218">
    <property type="component" value="Unassembled WGS sequence"/>
</dbReference>
<keyword evidence="1" id="KW-0472">Membrane</keyword>
<feature type="transmembrane region" description="Helical" evidence="1">
    <location>
        <begin position="246"/>
        <end position="266"/>
    </location>
</feature>
<comment type="caution">
    <text evidence="2">The sequence shown here is derived from an EMBL/GenBank/DDBJ whole genome shotgun (WGS) entry which is preliminary data.</text>
</comment>